<dbReference type="InterPro" id="IPR050546">
    <property type="entry name" value="Glycosyl_Hydrlase_16"/>
</dbReference>
<gene>
    <name evidence="3" type="ORF">OHK93_000546</name>
</gene>
<proteinExistence type="predicted"/>
<dbReference type="Gene3D" id="2.60.120.200">
    <property type="match status" value="1"/>
</dbReference>
<dbReference type="GO" id="GO:0004553">
    <property type="term" value="F:hydrolase activity, hydrolyzing O-glycosyl compounds"/>
    <property type="evidence" value="ECO:0007669"/>
    <property type="project" value="InterPro"/>
</dbReference>
<evidence type="ECO:0000313" key="3">
    <source>
        <dbReference type="EMBL" id="MDI1485409.1"/>
    </source>
</evidence>
<dbReference type="SUPFAM" id="SSF49899">
    <property type="entry name" value="Concanavalin A-like lectins/glucanases"/>
    <property type="match status" value="1"/>
</dbReference>
<comment type="caution">
    <text evidence="3">The sequence shown here is derived from an EMBL/GenBank/DDBJ whole genome shotgun (WGS) entry which is preliminary data.</text>
</comment>
<feature type="compositionally biased region" description="Polar residues" evidence="1">
    <location>
        <begin position="21"/>
        <end position="40"/>
    </location>
</feature>
<evidence type="ECO:0000259" key="2">
    <source>
        <dbReference type="PROSITE" id="PS51762"/>
    </source>
</evidence>
<dbReference type="Pfam" id="PF00722">
    <property type="entry name" value="Glyco_hydro_16"/>
    <property type="match status" value="1"/>
</dbReference>
<accession>A0AA43QGU2</accession>
<dbReference type="PANTHER" id="PTHR10963:SF62">
    <property type="entry name" value="GLUCAN 1,3-BETA-GLUCOSIDASE"/>
    <property type="match status" value="1"/>
</dbReference>
<protein>
    <recommendedName>
        <fullName evidence="2">GH16 domain-containing protein</fullName>
    </recommendedName>
</protein>
<keyword evidence="4" id="KW-1185">Reference proteome</keyword>
<feature type="region of interest" description="Disordered" evidence="1">
    <location>
        <begin position="1"/>
        <end position="40"/>
    </location>
</feature>
<sequence>MSSINASEDQDEIRPVRSFGPSRSHSQTLAQRRGLSPQTNVDSAMKAHFNQPRKLSMVPASPMVFSSRPMSTLLKPVVNAARSALQMAQDEQDKRYFRSRRLKADHVIEKPWKDAKDPREKWVTIIPLIAGSNGEFIQTTATDENVFTQNGKLHIKPTLQDSNLIEQNNTLHLGAGCTGSLFYECNAVTNTTNGTIIPPIKSGRINTMKGAKIKYGRIEVAATLPSGDWLWPAIWMLPVNNTYGPWPKSGEIDIMESRGNNWTYAQGGNDIISSALHWGPDQRTDAWWQTNVKKEALHTTFAAKEHVFGLEWSEKYLFTYLDNRLAQVLYTPFSKPLWSRGRFPDSDQNGSIILNPWIGGGPSTPFDQEFYLILNVAVGGRNGWFKDGKSGKPWVDTSDSAAKEFWNGKDQWLPTWKEGAEMVVSSVKMWQQLD</sequence>
<dbReference type="Proteomes" id="UP001161017">
    <property type="component" value="Unassembled WGS sequence"/>
</dbReference>
<evidence type="ECO:0000313" key="4">
    <source>
        <dbReference type="Proteomes" id="UP001161017"/>
    </source>
</evidence>
<name>A0AA43QGU2_9LECA</name>
<dbReference type="PANTHER" id="PTHR10963">
    <property type="entry name" value="GLYCOSYL HYDROLASE-RELATED"/>
    <property type="match status" value="1"/>
</dbReference>
<dbReference type="InterPro" id="IPR000757">
    <property type="entry name" value="Beta-glucanase-like"/>
</dbReference>
<dbReference type="EMBL" id="JAPUFD010000001">
    <property type="protein sequence ID" value="MDI1485409.1"/>
    <property type="molecule type" value="Genomic_DNA"/>
</dbReference>
<evidence type="ECO:0000256" key="1">
    <source>
        <dbReference type="SAM" id="MobiDB-lite"/>
    </source>
</evidence>
<dbReference type="AlphaFoldDB" id="A0AA43QGU2"/>
<dbReference type="InterPro" id="IPR013320">
    <property type="entry name" value="ConA-like_dom_sf"/>
</dbReference>
<dbReference type="GO" id="GO:0005975">
    <property type="term" value="P:carbohydrate metabolic process"/>
    <property type="evidence" value="ECO:0007669"/>
    <property type="project" value="InterPro"/>
</dbReference>
<dbReference type="PROSITE" id="PS51762">
    <property type="entry name" value="GH16_2"/>
    <property type="match status" value="1"/>
</dbReference>
<feature type="domain" description="GH16" evidence="2">
    <location>
        <begin position="110"/>
        <end position="434"/>
    </location>
</feature>
<reference evidence="3" key="1">
    <citation type="journal article" date="2023" name="Genome Biol. Evol.">
        <title>First Whole Genome Sequence and Flow Cytometry Genome Size Data for the Lichen-Forming Fungus Ramalina farinacea (Ascomycota).</title>
        <authorList>
            <person name="Llewellyn T."/>
            <person name="Mian S."/>
            <person name="Hill R."/>
            <person name="Leitch I.J."/>
            <person name="Gaya E."/>
        </authorList>
    </citation>
    <scope>NUCLEOTIDE SEQUENCE</scope>
    <source>
        <strain evidence="3">LIQ254RAFAR</strain>
    </source>
</reference>
<organism evidence="3 4">
    <name type="scientific">Ramalina farinacea</name>
    <dbReference type="NCBI Taxonomy" id="258253"/>
    <lineage>
        <taxon>Eukaryota</taxon>
        <taxon>Fungi</taxon>
        <taxon>Dikarya</taxon>
        <taxon>Ascomycota</taxon>
        <taxon>Pezizomycotina</taxon>
        <taxon>Lecanoromycetes</taxon>
        <taxon>OSLEUM clade</taxon>
        <taxon>Lecanoromycetidae</taxon>
        <taxon>Lecanorales</taxon>
        <taxon>Lecanorineae</taxon>
        <taxon>Ramalinaceae</taxon>
        <taxon>Ramalina</taxon>
    </lineage>
</organism>